<evidence type="ECO:0000256" key="1">
    <source>
        <dbReference type="ARBA" id="ARBA00008372"/>
    </source>
</evidence>
<gene>
    <name evidence="2" type="ORF">PV04_02174</name>
</gene>
<dbReference type="SUPFAM" id="SSF53098">
    <property type="entry name" value="Ribonuclease H-like"/>
    <property type="match status" value="1"/>
</dbReference>
<dbReference type="InterPro" id="IPR012337">
    <property type="entry name" value="RNaseH-like_sf"/>
</dbReference>
<keyword evidence="3" id="KW-1185">Reference proteome</keyword>
<dbReference type="GO" id="GO:0000175">
    <property type="term" value="F:3'-5'-RNA exonuclease activity"/>
    <property type="evidence" value="ECO:0007669"/>
    <property type="project" value="TreeGrafter"/>
</dbReference>
<sequence>MRQVDDAFDSRIAEHQKSFLNFFAFLFFSYHQSKRSWDISFILYSLLRWMTSSLRRFFGLPSKLLCLPFRSQQPAPSPPGQSYPCAMDVNIGSFTSELVKIIQHIANSRFIAFDLEFSGVAGRRAGGGANKLTLQEYYSDLRAAAQIYQILQVGLTIVTEDTEKGCYEARPYNFHLSPLPATKESVFARVWSYNSGAVSFLIRNGFSMDKPFTQGIYYLSRQEEDRVRSKLIDEEQVRSKIPDMQLRDDDSFLVDHIKKSVDDWQALPKKQQEPYLNIPAEDAKEPIPSILNRYQIRLTHQTVRNQYPNLKTQGMGHFVQITNPTSEQQANEKEIREQRRELEIANAVGFRWILEAIMGGDISKLPHHYVVAGHSPEDKPKDVQGFLNNLQKKLRSQTRALVGHNCLTDVINLYRCFVGDLPEKVGDFSAKLHELFPVIMDTKFVAGLGNKRWADTSLRSVESDLSPVGLPQIRLPDSFDRYLYEGNYHEAGFDSFVTAKIGLKMPGKLRREHQDIKSLVEGSLPLLERKIVVEREQHRPVTPVEVSGDQRDQEHSIKTSLVGIIKAPVTTVRSILSGAPNAVIQEEPSTASVQKSNLLIPASVMPISGAVIATKEKAEATHISKNELQKLRTISKKSNIFDMLQDEPEDGPAEEPQINEQQRIMNFIKEGRLMPRWEQDAEFWKLIVNKLQANATQEGILDLTVH</sequence>
<dbReference type="GO" id="GO:0003723">
    <property type="term" value="F:RNA binding"/>
    <property type="evidence" value="ECO:0007669"/>
    <property type="project" value="TreeGrafter"/>
</dbReference>
<name>A0A0D2CXE9_9EURO</name>
<dbReference type="InterPro" id="IPR036397">
    <property type="entry name" value="RNaseH_sf"/>
</dbReference>
<dbReference type="STRING" id="5601.A0A0D2CXE9"/>
<dbReference type="PANTHER" id="PTHR15092">
    <property type="entry name" value="POLY A -SPECIFIC RIBONUCLEASE/TARGET OF EGR1, MEMBER 1"/>
    <property type="match status" value="1"/>
</dbReference>
<dbReference type="GO" id="GO:0005634">
    <property type="term" value="C:nucleus"/>
    <property type="evidence" value="ECO:0007669"/>
    <property type="project" value="TreeGrafter"/>
</dbReference>
<protein>
    <submittedName>
        <fullName evidence="2">Uncharacterized protein</fullName>
    </submittedName>
</protein>
<evidence type="ECO:0000313" key="2">
    <source>
        <dbReference type="EMBL" id="KIW69851.1"/>
    </source>
</evidence>
<dbReference type="InterPro" id="IPR051181">
    <property type="entry name" value="CAF1_poly(A)_ribonucleases"/>
</dbReference>
<dbReference type="Pfam" id="PF04857">
    <property type="entry name" value="CAF1"/>
    <property type="match status" value="1"/>
</dbReference>
<dbReference type="GO" id="GO:0000289">
    <property type="term" value="P:nuclear-transcribed mRNA poly(A) tail shortening"/>
    <property type="evidence" value="ECO:0007669"/>
    <property type="project" value="TreeGrafter"/>
</dbReference>
<dbReference type="GO" id="GO:1990431">
    <property type="term" value="P:priRNA 3'-end processing"/>
    <property type="evidence" value="ECO:0007669"/>
    <property type="project" value="TreeGrafter"/>
</dbReference>
<proteinExistence type="inferred from homology"/>
<reference evidence="2 3" key="1">
    <citation type="submission" date="2015-01" db="EMBL/GenBank/DDBJ databases">
        <title>The Genome Sequence of Capronia semiimmersa CBS27337.</title>
        <authorList>
            <consortium name="The Broad Institute Genomics Platform"/>
            <person name="Cuomo C."/>
            <person name="de Hoog S."/>
            <person name="Gorbushina A."/>
            <person name="Stielow B."/>
            <person name="Teixiera M."/>
            <person name="Abouelleil A."/>
            <person name="Chapman S.B."/>
            <person name="Priest M."/>
            <person name="Young S.K."/>
            <person name="Wortman J."/>
            <person name="Nusbaum C."/>
            <person name="Birren B."/>
        </authorList>
    </citation>
    <scope>NUCLEOTIDE SEQUENCE [LARGE SCALE GENOMIC DNA]</scope>
    <source>
        <strain evidence="2 3">CBS 27337</strain>
    </source>
</reference>
<dbReference type="AlphaFoldDB" id="A0A0D2CXE9"/>
<organism evidence="2 3">
    <name type="scientific">Phialophora macrospora</name>
    <dbReference type="NCBI Taxonomy" id="1851006"/>
    <lineage>
        <taxon>Eukaryota</taxon>
        <taxon>Fungi</taxon>
        <taxon>Dikarya</taxon>
        <taxon>Ascomycota</taxon>
        <taxon>Pezizomycotina</taxon>
        <taxon>Eurotiomycetes</taxon>
        <taxon>Chaetothyriomycetidae</taxon>
        <taxon>Chaetothyriales</taxon>
        <taxon>Herpotrichiellaceae</taxon>
        <taxon>Phialophora</taxon>
    </lineage>
</organism>
<dbReference type="GO" id="GO:1990432">
    <property type="term" value="P:siRNA 3'-end processing"/>
    <property type="evidence" value="ECO:0007669"/>
    <property type="project" value="TreeGrafter"/>
</dbReference>
<dbReference type="EMBL" id="KN846957">
    <property type="protein sequence ID" value="KIW69851.1"/>
    <property type="molecule type" value="Genomic_DNA"/>
</dbReference>
<dbReference type="PANTHER" id="PTHR15092:SF22">
    <property type="entry name" value="POLY(A)-SPECIFIC RIBONUCLEASE PNLDC1"/>
    <property type="match status" value="1"/>
</dbReference>
<dbReference type="InterPro" id="IPR006941">
    <property type="entry name" value="RNase_CAF1"/>
</dbReference>
<accession>A0A0D2CXE9</accession>
<dbReference type="Gene3D" id="3.30.420.10">
    <property type="entry name" value="Ribonuclease H-like superfamily/Ribonuclease H"/>
    <property type="match status" value="2"/>
</dbReference>
<dbReference type="Proteomes" id="UP000054266">
    <property type="component" value="Unassembled WGS sequence"/>
</dbReference>
<comment type="similarity">
    <text evidence="1">Belongs to the CAF1 family.</text>
</comment>
<evidence type="ECO:0000313" key="3">
    <source>
        <dbReference type="Proteomes" id="UP000054266"/>
    </source>
</evidence>
<dbReference type="HOGENOM" id="CLU_022380_0_0_1"/>